<feature type="signal peptide" evidence="2">
    <location>
        <begin position="1"/>
        <end position="20"/>
    </location>
</feature>
<evidence type="ECO:0000256" key="2">
    <source>
        <dbReference type="SAM" id="SignalP"/>
    </source>
</evidence>
<dbReference type="AlphaFoldDB" id="A0A7C9CTX0"/>
<evidence type="ECO:0000256" key="1">
    <source>
        <dbReference type="SAM" id="MobiDB-lite"/>
    </source>
</evidence>
<reference evidence="3" key="1">
    <citation type="journal article" date="2013" name="J. Plant Res.">
        <title>Effect of fungi and light on seed germination of three Opuntia species from semiarid lands of central Mexico.</title>
        <authorList>
            <person name="Delgado-Sanchez P."/>
            <person name="Jimenez-Bremont J.F."/>
            <person name="Guerrero-Gonzalez Mde L."/>
            <person name="Flores J."/>
        </authorList>
    </citation>
    <scope>NUCLEOTIDE SEQUENCE</scope>
    <source>
        <tissue evidence="3">Cladode</tissue>
    </source>
</reference>
<protein>
    <recommendedName>
        <fullName evidence="4">Secreted protein</fullName>
    </recommendedName>
</protein>
<feature type="region of interest" description="Disordered" evidence="1">
    <location>
        <begin position="90"/>
        <end position="111"/>
    </location>
</feature>
<evidence type="ECO:0000313" key="3">
    <source>
        <dbReference type="EMBL" id="MBA4620889.1"/>
    </source>
</evidence>
<evidence type="ECO:0008006" key="4">
    <source>
        <dbReference type="Google" id="ProtNLM"/>
    </source>
</evidence>
<organism evidence="3">
    <name type="scientific">Opuntia streptacantha</name>
    <name type="common">Prickly pear cactus</name>
    <name type="synonym">Opuntia cardona</name>
    <dbReference type="NCBI Taxonomy" id="393608"/>
    <lineage>
        <taxon>Eukaryota</taxon>
        <taxon>Viridiplantae</taxon>
        <taxon>Streptophyta</taxon>
        <taxon>Embryophyta</taxon>
        <taxon>Tracheophyta</taxon>
        <taxon>Spermatophyta</taxon>
        <taxon>Magnoliopsida</taxon>
        <taxon>eudicotyledons</taxon>
        <taxon>Gunneridae</taxon>
        <taxon>Pentapetalae</taxon>
        <taxon>Caryophyllales</taxon>
        <taxon>Cactineae</taxon>
        <taxon>Cactaceae</taxon>
        <taxon>Opuntioideae</taxon>
        <taxon>Opuntia</taxon>
    </lineage>
</organism>
<keyword evidence="2" id="KW-0732">Signal</keyword>
<feature type="compositionally biased region" description="Basic and acidic residues" evidence="1">
    <location>
        <begin position="94"/>
        <end position="111"/>
    </location>
</feature>
<reference evidence="3" key="2">
    <citation type="submission" date="2020-07" db="EMBL/GenBank/DDBJ databases">
        <authorList>
            <person name="Vera ALvarez R."/>
            <person name="Arias-Moreno D.M."/>
            <person name="Jimenez-Jacinto V."/>
            <person name="Jimenez-Bremont J.F."/>
            <person name="Swaminathan K."/>
            <person name="Moose S.P."/>
            <person name="Guerrero-Gonzalez M.L."/>
            <person name="Marino-Ramirez L."/>
            <person name="Landsman D."/>
            <person name="Rodriguez-Kessler M."/>
            <person name="Delgado-Sanchez P."/>
        </authorList>
    </citation>
    <scope>NUCLEOTIDE SEQUENCE</scope>
    <source>
        <tissue evidence="3">Cladode</tissue>
    </source>
</reference>
<name>A0A7C9CTX0_OPUST</name>
<dbReference type="EMBL" id="GISG01032188">
    <property type="protein sequence ID" value="MBA4620889.1"/>
    <property type="molecule type" value="Transcribed_RNA"/>
</dbReference>
<feature type="chain" id="PRO_5028489095" description="Secreted protein" evidence="2">
    <location>
        <begin position="21"/>
        <end position="111"/>
    </location>
</feature>
<accession>A0A7C9CTX0</accession>
<proteinExistence type="predicted"/>
<sequence>MLNIMIVFVCLLTIKGSSHTLDFTLRWITGVVVVRWSGARWSLDLNTCGLAAVCELRCFVVAEKPEVDCRFVTRKQEVEIREGRGLRTRARARGGGESEKVEREIRAKGET</sequence>